<evidence type="ECO:0000313" key="3">
    <source>
        <dbReference type="Proteomes" id="UP000585474"/>
    </source>
</evidence>
<keyword evidence="1" id="KW-0472">Membrane</keyword>
<proteinExistence type="predicted"/>
<accession>A0A7J0EGH2</accession>
<organism evidence="2 3">
    <name type="scientific">Actinidia rufa</name>
    <dbReference type="NCBI Taxonomy" id="165716"/>
    <lineage>
        <taxon>Eukaryota</taxon>
        <taxon>Viridiplantae</taxon>
        <taxon>Streptophyta</taxon>
        <taxon>Embryophyta</taxon>
        <taxon>Tracheophyta</taxon>
        <taxon>Spermatophyta</taxon>
        <taxon>Magnoliopsida</taxon>
        <taxon>eudicotyledons</taxon>
        <taxon>Gunneridae</taxon>
        <taxon>Pentapetalae</taxon>
        <taxon>asterids</taxon>
        <taxon>Ericales</taxon>
        <taxon>Actinidiaceae</taxon>
        <taxon>Actinidia</taxon>
    </lineage>
</organism>
<name>A0A7J0EGH2_9ERIC</name>
<evidence type="ECO:0000313" key="2">
    <source>
        <dbReference type="EMBL" id="GFY85551.1"/>
    </source>
</evidence>
<gene>
    <name evidence="2" type="ORF">Acr_04g0002890</name>
</gene>
<dbReference type="AlphaFoldDB" id="A0A7J0EGH2"/>
<sequence length="229" mass="24564">MCGCARQCWTVAMLEGLHDRGGIGQWLCREDCVTEIAMDNVGYAKLCCAVLCCVVLTGWIMLGWIGRLGLRWMGWIWLLGTGHVRTGQCKAVGHLNGGCACIGLGCAGCAGVDALDWLHRGRGCWTSDWSGGYTGAGADGSVFGCYWIAASDCCEGSVGGYGLELGFASLTAYTSCGRKEIEGSFKRLNAVKDKSWSWRLEEGAVDEMDLGLGFSMVEDMGNLGIFEVY</sequence>
<keyword evidence="1" id="KW-1133">Transmembrane helix</keyword>
<evidence type="ECO:0000256" key="1">
    <source>
        <dbReference type="SAM" id="Phobius"/>
    </source>
</evidence>
<feature type="transmembrane region" description="Helical" evidence="1">
    <location>
        <begin position="43"/>
        <end position="65"/>
    </location>
</feature>
<dbReference type="Proteomes" id="UP000585474">
    <property type="component" value="Unassembled WGS sequence"/>
</dbReference>
<keyword evidence="1" id="KW-0812">Transmembrane</keyword>
<keyword evidence="3" id="KW-1185">Reference proteome</keyword>
<dbReference type="EMBL" id="BJWL01000004">
    <property type="protein sequence ID" value="GFY85551.1"/>
    <property type="molecule type" value="Genomic_DNA"/>
</dbReference>
<comment type="caution">
    <text evidence="2">The sequence shown here is derived from an EMBL/GenBank/DDBJ whole genome shotgun (WGS) entry which is preliminary data.</text>
</comment>
<reference evidence="2 3" key="1">
    <citation type="submission" date="2019-07" db="EMBL/GenBank/DDBJ databases">
        <title>De Novo Assembly of kiwifruit Actinidia rufa.</title>
        <authorList>
            <person name="Sugita-Konishi S."/>
            <person name="Sato K."/>
            <person name="Mori E."/>
            <person name="Abe Y."/>
            <person name="Kisaki G."/>
            <person name="Hamano K."/>
            <person name="Suezawa K."/>
            <person name="Otani M."/>
            <person name="Fukuda T."/>
            <person name="Manabe T."/>
            <person name="Gomi K."/>
            <person name="Tabuchi M."/>
            <person name="Akimitsu K."/>
            <person name="Kataoka I."/>
        </authorList>
    </citation>
    <scope>NUCLEOTIDE SEQUENCE [LARGE SCALE GENOMIC DNA]</scope>
    <source>
        <strain evidence="3">cv. Fuchu</strain>
    </source>
</reference>
<protein>
    <submittedName>
        <fullName evidence="2">Uncharacterized protein</fullName>
    </submittedName>
</protein>